<sequence>MIFYALMNISRINSQVIHTANNEYPGNDLKRRHFLKKIALDLLDPHLKLRATETNVPQAVQQRMQEIADTSANNNQPLEMPGNIRKYCFECKNKK</sequence>
<evidence type="ECO:0000313" key="1">
    <source>
        <dbReference type="EMBL" id="KAL3277288.1"/>
    </source>
</evidence>
<dbReference type="AlphaFoldDB" id="A0ABD2NEV5"/>
<protein>
    <submittedName>
        <fullName evidence="1">Uncharacterized protein</fullName>
    </submittedName>
</protein>
<comment type="caution">
    <text evidence="1">The sequence shown here is derived from an EMBL/GenBank/DDBJ whole genome shotgun (WGS) entry which is preliminary data.</text>
</comment>
<name>A0ABD2NEV5_9CUCU</name>
<proteinExistence type="predicted"/>
<dbReference type="Proteomes" id="UP001516400">
    <property type="component" value="Unassembled WGS sequence"/>
</dbReference>
<evidence type="ECO:0000313" key="2">
    <source>
        <dbReference type="Proteomes" id="UP001516400"/>
    </source>
</evidence>
<keyword evidence="2" id="KW-1185">Reference proteome</keyword>
<dbReference type="EMBL" id="JABFTP020000103">
    <property type="protein sequence ID" value="KAL3277288.1"/>
    <property type="molecule type" value="Genomic_DNA"/>
</dbReference>
<reference evidence="1 2" key="1">
    <citation type="journal article" date="2021" name="BMC Biol.">
        <title>Horizontally acquired antibacterial genes associated with adaptive radiation of ladybird beetles.</title>
        <authorList>
            <person name="Li H.S."/>
            <person name="Tang X.F."/>
            <person name="Huang Y.H."/>
            <person name="Xu Z.Y."/>
            <person name="Chen M.L."/>
            <person name="Du X.Y."/>
            <person name="Qiu B.Y."/>
            <person name="Chen P.T."/>
            <person name="Zhang W."/>
            <person name="Slipinski A."/>
            <person name="Escalona H.E."/>
            <person name="Waterhouse R.M."/>
            <person name="Zwick A."/>
            <person name="Pang H."/>
        </authorList>
    </citation>
    <scope>NUCLEOTIDE SEQUENCE [LARGE SCALE GENOMIC DNA]</scope>
    <source>
        <strain evidence="1">SYSU2018</strain>
    </source>
</reference>
<organism evidence="1 2">
    <name type="scientific">Cryptolaemus montrouzieri</name>
    <dbReference type="NCBI Taxonomy" id="559131"/>
    <lineage>
        <taxon>Eukaryota</taxon>
        <taxon>Metazoa</taxon>
        <taxon>Ecdysozoa</taxon>
        <taxon>Arthropoda</taxon>
        <taxon>Hexapoda</taxon>
        <taxon>Insecta</taxon>
        <taxon>Pterygota</taxon>
        <taxon>Neoptera</taxon>
        <taxon>Endopterygota</taxon>
        <taxon>Coleoptera</taxon>
        <taxon>Polyphaga</taxon>
        <taxon>Cucujiformia</taxon>
        <taxon>Coccinelloidea</taxon>
        <taxon>Coccinellidae</taxon>
        <taxon>Scymninae</taxon>
        <taxon>Scymnini</taxon>
        <taxon>Cryptolaemus</taxon>
    </lineage>
</organism>
<gene>
    <name evidence="1" type="ORF">HHI36_012638</name>
</gene>
<accession>A0ABD2NEV5</accession>